<keyword evidence="1" id="KW-0408">Iron</keyword>
<dbReference type="Gene3D" id="1.10.630.10">
    <property type="entry name" value="Cytochrome P450"/>
    <property type="match status" value="1"/>
</dbReference>
<sequence>MAVWLIALAVISVSVLTSKFLAWKRLRHIPGPFWCGWSDLWMLRRAFRGSLYMDLDDLRHKYGPLVRIAPEYLICGDPIEIRRIWGVRSQFDRAPWFKGFQLDPPNDCTLSLRDNNLHSLLRSKLLPGYSGKDIDGLHESIDQQVTKFIHFIEGKYLSTEIDFRPVDFARKIQFLTLDLISTFALGRTFGFMDRDGDLYDYIKTTEESLPLMQMIALLPWLLSVLQSPLFKVIRPTHTDAVGLGKVMGIAKEIVAERYGDSKIVKRDMLGSFVAHGLTQKDAESESLVQIVAGSDTTATVIRIGIFHASTSPLVCQKLQEEIDKGVKTGQISSPIKDTEARALPYLQAFIKECFRIWPPITGIVPRSSETEAVVCGFRIPPNTNVGWSARSVMRDRNVFGDDADLFSPERWLRAQGEQLRIMENTVELIFGQGKWGCLGKPIALLELNKVFVELLRRFDFTVVNPAHPMDTFDYGVMTQSNLMMKITRRKSPV</sequence>
<dbReference type="RefSeq" id="XP_016254622.1">
    <property type="nucleotide sequence ID" value="XM_016387694.1"/>
</dbReference>
<comment type="cofactor">
    <cofactor evidence="1">
        <name>heme</name>
        <dbReference type="ChEBI" id="CHEBI:30413"/>
    </cofactor>
</comment>
<dbReference type="PRINTS" id="PR00463">
    <property type="entry name" value="EP450I"/>
</dbReference>
<dbReference type="PANTHER" id="PTHR24305:SF168">
    <property type="entry name" value="P450, PUTATIVE (EUROFUNG)-RELATED"/>
    <property type="match status" value="1"/>
</dbReference>
<dbReference type="SUPFAM" id="SSF48264">
    <property type="entry name" value="Cytochrome P450"/>
    <property type="match status" value="1"/>
</dbReference>
<dbReference type="GeneID" id="27340378"/>
<dbReference type="InterPro" id="IPR036396">
    <property type="entry name" value="Cyt_P450_sf"/>
</dbReference>
<evidence type="ECO:0008006" key="4">
    <source>
        <dbReference type="Google" id="ProtNLM"/>
    </source>
</evidence>
<dbReference type="CDD" id="cd11060">
    <property type="entry name" value="CYP57A1-like"/>
    <property type="match status" value="1"/>
</dbReference>
<evidence type="ECO:0000256" key="1">
    <source>
        <dbReference type="PIRSR" id="PIRSR602401-1"/>
    </source>
</evidence>
<evidence type="ECO:0000313" key="2">
    <source>
        <dbReference type="EMBL" id="KIW34406.1"/>
    </source>
</evidence>
<dbReference type="EMBL" id="KN847040">
    <property type="protein sequence ID" value="KIW34406.1"/>
    <property type="molecule type" value="Genomic_DNA"/>
</dbReference>
<keyword evidence="1" id="KW-0349">Heme</keyword>
<dbReference type="GO" id="GO:0004497">
    <property type="term" value="F:monooxygenase activity"/>
    <property type="evidence" value="ECO:0007669"/>
    <property type="project" value="InterPro"/>
</dbReference>
<gene>
    <name evidence="2" type="ORF">PV07_01184</name>
</gene>
<dbReference type="OrthoDB" id="3934656at2759"/>
<dbReference type="InterPro" id="IPR002401">
    <property type="entry name" value="Cyt_P450_E_grp-I"/>
</dbReference>
<accession>A0A0D2A241</accession>
<dbReference type="Pfam" id="PF00067">
    <property type="entry name" value="p450"/>
    <property type="match status" value="1"/>
</dbReference>
<proteinExistence type="predicted"/>
<keyword evidence="3" id="KW-1185">Reference proteome</keyword>
<name>A0A0D2A241_9EURO</name>
<dbReference type="GO" id="GO:0016705">
    <property type="term" value="F:oxidoreductase activity, acting on paired donors, with incorporation or reduction of molecular oxygen"/>
    <property type="evidence" value="ECO:0007669"/>
    <property type="project" value="InterPro"/>
</dbReference>
<dbReference type="PANTHER" id="PTHR24305">
    <property type="entry name" value="CYTOCHROME P450"/>
    <property type="match status" value="1"/>
</dbReference>
<feature type="binding site" description="axial binding residue" evidence="1">
    <location>
        <position position="437"/>
    </location>
    <ligand>
        <name>heme</name>
        <dbReference type="ChEBI" id="CHEBI:30413"/>
    </ligand>
    <ligandPart>
        <name>Fe</name>
        <dbReference type="ChEBI" id="CHEBI:18248"/>
    </ligandPart>
</feature>
<dbReference type="Proteomes" id="UP000054466">
    <property type="component" value="Unassembled WGS sequence"/>
</dbReference>
<dbReference type="VEuPathDB" id="FungiDB:PV07_01184"/>
<dbReference type="PRINTS" id="PR00385">
    <property type="entry name" value="P450"/>
</dbReference>
<dbReference type="InterPro" id="IPR050121">
    <property type="entry name" value="Cytochrome_P450_monoxygenase"/>
</dbReference>
<dbReference type="GO" id="GO:0005506">
    <property type="term" value="F:iron ion binding"/>
    <property type="evidence" value="ECO:0007669"/>
    <property type="project" value="InterPro"/>
</dbReference>
<dbReference type="HOGENOM" id="CLU_001570_14_0_1"/>
<reference evidence="2 3" key="1">
    <citation type="submission" date="2015-01" db="EMBL/GenBank/DDBJ databases">
        <title>The Genome Sequence of Cladophialophora immunda CBS83496.</title>
        <authorList>
            <consortium name="The Broad Institute Genomics Platform"/>
            <person name="Cuomo C."/>
            <person name="de Hoog S."/>
            <person name="Gorbushina A."/>
            <person name="Stielow B."/>
            <person name="Teixiera M."/>
            <person name="Abouelleil A."/>
            <person name="Chapman S.B."/>
            <person name="Priest M."/>
            <person name="Young S.K."/>
            <person name="Wortman J."/>
            <person name="Nusbaum C."/>
            <person name="Birren B."/>
        </authorList>
    </citation>
    <scope>NUCLEOTIDE SEQUENCE [LARGE SCALE GENOMIC DNA]</scope>
    <source>
        <strain evidence="2 3">CBS 83496</strain>
    </source>
</reference>
<protein>
    <recommendedName>
        <fullName evidence="4">Cytochrome P450</fullName>
    </recommendedName>
</protein>
<dbReference type="STRING" id="569365.A0A0D2A241"/>
<evidence type="ECO:0000313" key="3">
    <source>
        <dbReference type="Proteomes" id="UP000054466"/>
    </source>
</evidence>
<dbReference type="AlphaFoldDB" id="A0A0D2A241"/>
<organism evidence="2 3">
    <name type="scientific">Cladophialophora immunda</name>
    <dbReference type="NCBI Taxonomy" id="569365"/>
    <lineage>
        <taxon>Eukaryota</taxon>
        <taxon>Fungi</taxon>
        <taxon>Dikarya</taxon>
        <taxon>Ascomycota</taxon>
        <taxon>Pezizomycotina</taxon>
        <taxon>Eurotiomycetes</taxon>
        <taxon>Chaetothyriomycetidae</taxon>
        <taxon>Chaetothyriales</taxon>
        <taxon>Herpotrichiellaceae</taxon>
        <taxon>Cladophialophora</taxon>
    </lineage>
</organism>
<dbReference type="InterPro" id="IPR001128">
    <property type="entry name" value="Cyt_P450"/>
</dbReference>
<dbReference type="GO" id="GO:0020037">
    <property type="term" value="F:heme binding"/>
    <property type="evidence" value="ECO:0007669"/>
    <property type="project" value="InterPro"/>
</dbReference>
<keyword evidence="1" id="KW-0479">Metal-binding</keyword>